<reference evidence="2 3" key="1">
    <citation type="submission" date="2018-11" db="EMBL/GenBank/DDBJ databases">
        <title>Rhodococcus spongicola sp. nov. and Rhodococcus xishaensis sp. nov. from marine sponges.</title>
        <authorList>
            <person name="Li L."/>
            <person name="Lin H.W."/>
        </authorList>
    </citation>
    <scope>NUCLEOTIDE SEQUENCE [LARGE SCALE GENOMIC DNA]</scope>
    <source>
        <strain evidence="2 3">LHW51113</strain>
    </source>
</reference>
<sequence length="93" mass="9199">MRQKFRKTARVVAVAAALTLASGLGGAVTASAAELESTPSVPGTQSEQSGPDALLQEEGLLLEEGLILDDGGGLFFGPGGGPGGGTNFGFPLL</sequence>
<gene>
    <name evidence="2" type="ORF">EGT50_11370</name>
</gene>
<dbReference type="EMBL" id="RKLO01000004">
    <property type="protein sequence ID" value="RVW02023.1"/>
    <property type="molecule type" value="Genomic_DNA"/>
</dbReference>
<name>A0A438AT96_9NOCA</name>
<dbReference type="RefSeq" id="WP_127954503.1">
    <property type="nucleotide sequence ID" value="NZ_RKLO01000004.1"/>
</dbReference>
<dbReference type="Proteomes" id="UP000283479">
    <property type="component" value="Unassembled WGS sequence"/>
</dbReference>
<keyword evidence="1" id="KW-0732">Signal</keyword>
<accession>A0A438AT96</accession>
<feature type="signal peptide" evidence="1">
    <location>
        <begin position="1"/>
        <end position="32"/>
    </location>
</feature>
<dbReference type="AlphaFoldDB" id="A0A438AT96"/>
<organism evidence="2 3">
    <name type="scientific">Rhodococcus xishaensis</name>
    <dbReference type="NCBI Taxonomy" id="2487364"/>
    <lineage>
        <taxon>Bacteria</taxon>
        <taxon>Bacillati</taxon>
        <taxon>Actinomycetota</taxon>
        <taxon>Actinomycetes</taxon>
        <taxon>Mycobacteriales</taxon>
        <taxon>Nocardiaceae</taxon>
        <taxon>Rhodococcus</taxon>
    </lineage>
</organism>
<protein>
    <submittedName>
        <fullName evidence="2">Uncharacterized protein</fullName>
    </submittedName>
</protein>
<evidence type="ECO:0000313" key="2">
    <source>
        <dbReference type="EMBL" id="RVW02023.1"/>
    </source>
</evidence>
<evidence type="ECO:0000256" key="1">
    <source>
        <dbReference type="SAM" id="SignalP"/>
    </source>
</evidence>
<comment type="caution">
    <text evidence="2">The sequence shown here is derived from an EMBL/GenBank/DDBJ whole genome shotgun (WGS) entry which is preliminary data.</text>
</comment>
<evidence type="ECO:0000313" key="3">
    <source>
        <dbReference type="Proteomes" id="UP000283479"/>
    </source>
</evidence>
<feature type="chain" id="PRO_5019017020" evidence="1">
    <location>
        <begin position="33"/>
        <end position="93"/>
    </location>
</feature>
<proteinExistence type="predicted"/>
<keyword evidence="3" id="KW-1185">Reference proteome</keyword>